<dbReference type="Proteomes" id="UP000187367">
    <property type="component" value="Unassembled WGS sequence"/>
</dbReference>
<evidence type="ECO:0000259" key="8">
    <source>
        <dbReference type="PROSITE" id="PS50983"/>
    </source>
</evidence>
<evidence type="ECO:0000256" key="7">
    <source>
        <dbReference type="SAM" id="SignalP"/>
    </source>
</evidence>
<dbReference type="InterPro" id="IPR051313">
    <property type="entry name" value="Bact_iron-sidero_bind"/>
</dbReference>
<dbReference type="GO" id="GO:0005886">
    <property type="term" value="C:plasma membrane"/>
    <property type="evidence" value="ECO:0007669"/>
    <property type="project" value="UniProtKB-SubCell"/>
</dbReference>
<dbReference type="PANTHER" id="PTHR30532:SF26">
    <property type="entry name" value="IRON(3+)-HYDROXAMATE-BINDING PROTEIN FHUD"/>
    <property type="match status" value="1"/>
</dbReference>
<keyword evidence="6" id="KW-0449">Lipoprotein</keyword>
<accession>A0A1R1RJD0</accession>
<feature type="domain" description="Fe/B12 periplasmic-binding" evidence="8">
    <location>
        <begin position="57"/>
        <end position="315"/>
    </location>
</feature>
<dbReference type="EMBL" id="MTJL01000010">
    <property type="protein sequence ID" value="OMI07610.1"/>
    <property type="molecule type" value="Genomic_DNA"/>
</dbReference>
<evidence type="ECO:0000313" key="9">
    <source>
        <dbReference type="EMBL" id="OMI07610.1"/>
    </source>
</evidence>
<reference evidence="9 10" key="1">
    <citation type="submission" date="2017-01" db="EMBL/GenBank/DDBJ databases">
        <title>Bacillus phylogenomics.</title>
        <authorList>
            <person name="Dunlap C."/>
        </authorList>
    </citation>
    <scope>NUCLEOTIDE SEQUENCE [LARGE SCALE GENOMIC DNA]</scope>
    <source>
        <strain evidence="9 10">NRRL B-41282</strain>
    </source>
</reference>
<gene>
    <name evidence="9" type="ORF">BW143_06960</name>
</gene>
<comment type="caution">
    <text evidence="9">The sequence shown here is derived from an EMBL/GenBank/DDBJ whole genome shotgun (WGS) entry which is preliminary data.</text>
</comment>
<dbReference type="InterPro" id="IPR002491">
    <property type="entry name" value="ABC_transptr_periplasmic_BD"/>
</dbReference>
<organism evidence="9 10">
    <name type="scientific">Bacillus swezeyi</name>
    <dbReference type="NCBI Taxonomy" id="1925020"/>
    <lineage>
        <taxon>Bacteria</taxon>
        <taxon>Bacillati</taxon>
        <taxon>Bacillota</taxon>
        <taxon>Bacilli</taxon>
        <taxon>Bacillales</taxon>
        <taxon>Bacillaceae</taxon>
        <taxon>Bacillus</taxon>
    </lineage>
</organism>
<comment type="similarity">
    <text evidence="2">Belongs to the bacterial solute-binding protein 8 family.</text>
</comment>
<evidence type="ECO:0000256" key="5">
    <source>
        <dbReference type="ARBA" id="ARBA00023139"/>
    </source>
</evidence>
<evidence type="ECO:0000256" key="3">
    <source>
        <dbReference type="ARBA" id="ARBA00022448"/>
    </source>
</evidence>
<dbReference type="PANTHER" id="PTHR30532">
    <property type="entry name" value="IRON III DICITRATE-BINDING PERIPLASMIC PROTEIN"/>
    <property type="match status" value="1"/>
</dbReference>
<keyword evidence="3" id="KW-0813">Transport</keyword>
<dbReference type="PROSITE" id="PS51257">
    <property type="entry name" value="PROKAR_LIPOPROTEIN"/>
    <property type="match status" value="1"/>
</dbReference>
<dbReference type="Pfam" id="PF01497">
    <property type="entry name" value="Peripla_BP_2"/>
    <property type="match status" value="1"/>
</dbReference>
<dbReference type="Gene3D" id="3.40.50.1980">
    <property type="entry name" value="Nitrogenase molybdenum iron protein domain"/>
    <property type="match status" value="2"/>
</dbReference>
<feature type="chain" id="PRO_5043149223" evidence="7">
    <location>
        <begin position="23"/>
        <end position="320"/>
    </location>
</feature>
<sequence length="320" mass="35572">MYRKYDFAVFALLLAFAVFLSACQSKTQTEASGKNAEETRVVETVNGDITVPAKPKRVVTVGYAATVLAFGIKPLGETGKYLKSPYIKDQVSGVKNIGAKDGVSVSVEKILELKPDLIVSMNNDSKVYEKLSKIAPTVVYPFGTFKDAREEMKTFGELLGKEKEAEEWMKTFNQKMEAARAKIKNAAVQDETFSLIGAYAKSLYVYGAYGYRGGEAIYRQLGLTPPDSVKKDAIEAADGYKVISFEVLPKYAGDYIFVDESYNGTLDQDNPVWKSLDAVKKGRVFFLDPDRFWPYDPNAVQAQAEEIADMIVKQKKQAEK</sequence>
<evidence type="ECO:0000313" key="10">
    <source>
        <dbReference type="Proteomes" id="UP000187367"/>
    </source>
</evidence>
<name>A0A1R1QSH6_9BACI</name>
<protein>
    <submittedName>
        <fullName evidence="9">Iron ABC transporter substrate-binding protein</fullName>
    </submittedName>
</protein>
<dbReference type="GO" id="GO:1901678">
    <property type="term" value="P:iron coordination entity transport"/>
    <property type="evidence" value="ECO:0007669"/>
    <property type="project" value="UniProtKB-ARBA"/>
</dbReference>
<evidence type="ECO:0000256" key="6">
    <source>
        <dbReference type="ARBA" id="ARBA00023288"/>
    </source>
</evidence>
<evidence type="ECO:0000256" key="2">
    <source>
        <dbReference type="ARBA" id="ARBA00008814"/>
    </source>
</evidence>
<proteinExistence type="inferred from homology"/>
<keyword evidence="10" id="KW-1185">Reference proteome</keyword>
<evidence type="ECO:0000256" key="4">
    <source>
        <dbReference type="ARBA" id="ARBA00022729"/>
    </source>
</evidence>
<dbReference type="GO" id="GO:0030288">
    <property type="term" value="C:outer membrane-bounded periplasmic space"/>
    <property type="evidence" value="ECO:0007669"/>
    <property type="project" value="TreeGrafter"/>
</dbReference>
<evidence type="ECO:0000256" key="1">
    <source>
        <dbReference type="ARBA" id="ARBA00004193"/>
    </source>
</evidence>
<keyword evidence="5" id="KW-0564">Palmitate</keyword>
<feature type="signal peptide" evidence="7">
    <location>
        <begin position="1"/>
        <end position="22"/>
    </location>
</feature>
<keyword evidence="4 7" id="KW-0732">Signal</keyword>
<dbReference type="AlphaFoldDB" id="A0A1R1QSH6"/>
<dbReference type="OrthoDB" id="2241086at2"/>
<dbReference type="PROSITE" id="PS50983">
    <property type="entry name" value="FE_B12_PBP"/>
    <property type="match status" value="1"/>
</dbReference>
<accession>A0A1R1QSH6</accession>
<dbReference type="RefSeq" id="WP_076763467.1">
    <property type="nucleotide sequence ID" value="NZ_JARMMH010000001.1"/>
</dbReference>
<dbReference type="SUPFAM" id="SSF53807">
    <property type="entry name" value="Helical backbone' metal receptor"/>
    <property type="match status" value="1"/>
</dbReference>
<comment type="subcellular location">
    <subcellularLocation>
        <location evidence="1">Cell membrane</location>
        <topology evidence="1">Lipid-anchor</topology>
    </subcellularLocation>
</comment>